<name>A0ABX2RPD1_9ACTN</name>
<protein>
    <recommendedName>
        <fullName evidence="3">Immunity protein Imm1</fullName>
    </recommendedName>
</protein>
<keyword evidence="2" id="KW-1185">Reference proteome</keyword>
<evidence type="ECO:0000313" key="2">
    <source>
        <dbReference type="Proteomes" id="UP000631553"/>
    </source>
</evidence>
<reference evidence="1 2" key="1">
    <citation type="submission" date="2020-07" db="EMBL/GenBank/DDBJ databases">
        <title>Sequencing the genomes of 1000 actinobacteria strains.</title>
        <authorList>
            <person name="Klenk H.-P."/>
        </authorList>
    </citation>
    <scope>NUCLEOTIDE SEQUENCE [LARGE SCALE GENOMIC DNA]</scope>
    <source>
        <strain evidence="1 2">DSM 43814</strain>
    </source>
</reference>
<evidence type="ECO:0008006" key="3">
    <source>
        <dbReference type="Google" id="ProtNLM"/>
    </source>
</evidence>
<dbReference type="EMBL" id="JACCCQ010000001">
    <property type="protein sequence ID" value="NYF57893.1"/>
    <property type="molecule type" value="Genomic_DNA"/>
</dbReference>
<evidence type="ECO:0000313" key="1">
    <source>
        <dbReference type="EMBL" id="NYF57893.1"/>
    </source>
</evidence>
<dbReference type="Proteomes" id="UP000631553">
    <property type="component" value="Unassembled WGS sequence"/>
</dbReference>
<proteinExistence type="predicted"/>
<gene>
    <name evidence="1" type="ORF">HDA35_003724</name>
</gene>
<sequence>MNVVWAGTSPTSGRFLLAEIKSTAAELFDRFGELRSRGEGYLEVRMPDRDFPLLTVGFRGEHAVIHLADAPESMSLLEGDNSVPIDEPVEVPVMGDSVEFTGRFVSSVDHACRILQEFVRTSE</sequence>
<accession>A0ABX2RPD1</accession>
<organism evidence="1 2">
    <name type="scientific">Micromonospora purpureochromogenes</name>
    <dbReference type="NCBI Taxonomy" id="47872"/>
    <lineage>
        <taxon>Bacteria</taxon>
        <taxon>Bacillati</taxon>
        <taxon>Actinomycetota</taxon>
        <taxon>Actinomycetes</taxon>
        <taxon>Micromonosporales</taxon>
        <taxon>Micromonosporaceae</taxon>
        <taxon>Micromonospora</taxon>
    </lineage>
</organism>
<comment type="caution">
    <text evidence="1">The sequence shown here is derived from an EMBL/GenBank/DDBJ whole genome shotgun (WGS) entry which is preliminary data.</text>
</comment>